<keyword evidence="10" id="KW-1185">Reference proteome</keyword>
<evidence type="ECO:0000256" key="4">
    <source>
        <dbReference type="ARBA" id="ARBA00022679"/>
    </source>
</evidence>
<dbReference type="GO" id="GO:0006096">
    <property type="term" value="P:glycolytic process"/>
    <property type="evidence" value="ECO:0007669"/>
    <property type="project" value="InterPro"/>
</dbReference>
<keyword evidence="5" id="KW-0547">Nucleotide-binding</keyword>
<protein>
    <recommendedName>
        <fullName evidence="3">Glucokinase</fullName>
        <ecNumber evidence="2">2.7.1.2</ecNumber>
    </recommendedName>
    <alternativeName>
        <fullName evidence="8">Glucose kinase</fullName>
    </alternativeName>
</protein>
<dbReference type="RefSeq" id="WP_094925859.1">
    <property type="nucleotide sequence ID" value="NZ_NPIA01000007.1"/>
</dbReference>
<dbReference type="EC" id="2.7.1.2" evidence="2"/>
<sequence length="320" mass="33828">MSNQYIIGVDLGGTSIKMAIVNGQGEIKFQTSEPTKIEAGATGIFHQINNMIDFCCKNLKIERFNLIGMGIGAPAFLDIKKGFVKEAVNLQWKNIPLKEQLENITKLPVFIDNDANVAALGEMWRGAGEGSTDLLCITLGTGVGSGVIINGQIYHGAHDTSGEFGHTTVIAEGGSPCNCGKTGCLETVSSATGLIRLVTEAINEGHPSSLAHILASRGRLTAKYIAEAAYEGDELAIKMINKASFYLGLALGNYAVALNPSKIVVGGGLSHAGSILFEPIREYYKKFALPHLTGNIDIVPAKLGNDAGVIGAAWLVVNNK</sequence>
<comment type="caution">
    <text evidence="9">The sequence shown here is derived from an EMBL/GenBank/DDBJ whole genome shotgun (WGS) entry which is preliminary data.</text>
</comment>
<evidence type="ECO:0000256" key="2">
    <source>
        <dbReference type="ARBA" id="ARBA00012323"/>
    </source>
</evidence>
<evidence type="ECO:0000256" key="8">
    <source>
        <dbReference type="ARBA" id="ARBA00032386"/>
    </source>
</evidence>
<dbReference type="PANTHER" id="PTHR18964:SF149">
    <property type="entry name" value="BIFUNCTIONAL UDP-N-ACETYLGLUCOSAMINE 2-EPIMERASE_N-ACETYLMANNOSAMINE KINASE"/>
    <property type="match status" value="1"/>
</dbReference>
<comment type="similarity">
    <text evidence="1">Belongs to the ROK (NagC/XylR) family.</text>
</comment>
<dbReference type="PANTHER" id="PTHR18964">
    <property type="entry name" value="ROK (REPRESSOR, ORF, KINASE) FAMILY"/>
    <property type="match status" value="1"/>
</dbReference>
<dbReference type="GO" id="GO:0005737">
    <property type="term" value="C:cytoplasm"/>
    <property type="evidence" value="ECO:0007669"/>
    <property type="project" value="InterPro"/>
</dbReference>
<dbReference type="EMBL" id="NPIA01000007">
    <property type="protein sequence ID" value="OZM56346.1"/>
    <property type="molecule type" value="Genomic_DNA"/>
</dbReference>
<evidence type="ECO:0000256" key="5">
    <source>
        <dbReference type="ARBA" id="ARBA00022741"/>
    </source>
</evidence>
<dbReference type="Proteomes" id="UP000217083">
    <property type="component" value="Unassembled WGS sequence"/>
</dbReference>
<keyword evidence="7" id="KW-0067">ATP-binding</keyword>
<dbReference type="InterPro" id="IPR043129">
    <property type="entry name" value="ATPase_NBD"/>
</dbReference>
<reference evidence="10" key="1">
    <citation type="submission" date="2017-08" db="EMBL/GenBank/DDBJ databases">
        <authorList>
            <person name="Huang Z."/>
        </authorList>
    </citation>
    <scope>NUCLEOTIDE SEQUENCE [LARGE SCALE GENOMIC DNA]</scope>
    <source>
        <strain evidence="10">SA5d-4</strain>
    </source>
</reference>
<organism evidence="9 10">
    <name type="scientific">Lottiidibacillus patelloidae</name>
    <dbReference type="NCBI Taxonomy" id="2670334"/>
    <lineage>
        <taxon>Bacteria</taxon>
        <taxon>Bacillati</taxon>
        <taxon>Bacillota</taxon>
        <taxon>Bacilli</taxon>
        <taxon>Bacillales</taxon>
        <taxon>Bacillaceae</taxon>
        <taxon>Lottiidibacillus</taxon>
    </lineage>
</organism>
<evidence type="ECO:0000256" key="7">
    <source>
        <dbReference type="ARBA" id="ARBA00022840"/>
    </source>
</evidence>
<proteinExistence type="inferred from homology"/>
<keyword evidence="6 9" id="KW-0418">Kinase</keyword>
<dbReference type="InterPro" id="IPR000600">
    <property type="entry name" value="ROK"/>
</dbReference>
<dbReference type="GO" id="GO:0004340">
    <property type="term" value="F:glucokinase activity"/>
    <property type="evidence" value="ECO:0007669"/>
    <property type="project" value="UniProtKB-EC"/>
</dbReference>
<evidence type="ECO:0000256" key="1">
    <source>
        <dbReference type="ARBA" id="ARBA00006479"/>
    </source>
</evidence>
<dbReference type="AlphaFoldDB" id="A0A263BT45"/>
<reference evidence="9 10" key="2">
    <citation type="submission" date="2017-09" db="EMBL/GenBank/DDBJ databases">
        <title>Bacillus patelloidae sp. nov., isolated from the intestinal tract of a marine limpet.</title>
        <authorList>
            <person name="Liu R."/>
            <person name="Dong C."/>
            <person name="Shao Z."/>
        </authorList>
    </citation>
    <scope>NUCLEOTIDE SEQUENCE [LARGE SCALE GENOMIC DNA]</scope>
    <source>
        <strain evidence="9 10">SA5d-4</strain>
    </source>
</reference>
<dbReference type="Pfam" id="PF00480">
    <property type="entry name" value="ROK"/>
    <property type="match status" value="1"/>
</dbReference>
<gene>
    <name evidence="9" type="ORF">CIB95_13105</name>
</gene>
<evidence type="ECO:0000313" key="10">
    <source>
        <dbReference type="Proteomes" id="UP000217083"/>
    </source>
</evidence>
<dbReference type="Gene3D" id="3.30.420.40">
    <property type="match status" value="2"/>
</dbReference>
<evidence type="ECO:0000313" key="9">
    <source>
        <dbReference type="EMBL" id="OZM56346.1"/>
    </source>
</evidence>
<dbReference type="PROSITE" id="PS01125">
    <property type="entry name" value="ROK"/>
    <property type="match status" value="1"/>
</dbReference>
<evidence type="ECO:0000256" key="3">
    <source>
        <dbReference type="ARBA" id="ARBA00014701"/>
    </source>
</evidence>
<name>A0A263BT45_9BACI</name>
<accession>A0A263BT45</accession>
<dbReference type="NCBIfam" id="TIGR00744">
    <property type="entry name" value="ROK_glcA_fam"/>
    <property type="match status" value="1"/>
</dbReference>
<dbReference type="InterPro" id="IPR004654">
    <property type="entry name" value="ROK_glcA"/>
</dbReference>
<dbReference type="SUPFAM" id="SSF53067">
    <property type="entry name" value="Actin-like ATPase domain"/>
    <property type="match status" value="1"/>
</dbReference>
<dbReference type="InterPro" id="IPR049874">
    <property type="entry name" value="ROK_cs"/>
</dbReference>
<dbReference type="GO" id="GO:0005524">
    <property type="term" value="F:ATP binding"/>
    <property type="evidence" value="ECO:0007669"/>
    <property type="project" value="UniProtKB-KW"/>
</dbReference>
<keyword evidence="4" id="KW-0808">Transferase</keyword>
<evidence type="ECO:0000256" key="6">
    <source>
        <dbReference type="ARBA" id="ARBA00022777"/>
    </source>
</evidence>